<protein>
    <submittedName>
        <fullName evidence="1">Uncharacterized protein</fullName>
    </submittedName>
</protein>
<accession>A0A194PK33</accession>
<name>A0A194PK33_PAPXU</name>
<evidence type="ECO:0000313" key="2">
    <source>
        <dbReference type="Proteomes" id="UP000053268"/>
    </source>
</evidence>
<evidence type="ECO:0000313" key="1">
    <source>
        <dbReference type="EMBL" id="KPI93796.1"/>
    </source>
</evidence>
<proteinExistence type="predicted"/>
<sequence length="79" mass="8954">MLSASLVKWHFDVSSSVIGDRRSTSEIERHSARWKRRECDCGSNTLQSVGLLVAARRAARTPAHLPARVLSRRRRVDNL</sequence>
<dbReference type="AlphaFoldDB" id="A0A194PK33"/>
<gene>
    <name evidence="1" type="ORF">RR46_12961</name>
</gene>
<reference evidence="1 2" key="1">
    <citation type="journal article" date="2015" name="Nat. Commun.">
        <title>Outbred genome sequencing and CRISPR/Cas9 gene editing in butterflies.</title>
        <authorList>
            <person name="Li X."/>
            <person name="Fan D."/>
            <person name="Zhang W."/>
            <person name="Liu G."/>
            <person name="Zhang L."/>
            <person name="Zhao L."/>
            <person name="Fang X."/>
            <person name="Chen L."/>
            <person name="Dong Y."/>
            <person name="Chen Y."/>
            <person name="Ding Y."/>
            <person name="Zhao R."/>
            <person name="Feng M."/>
            <person name="Zhu Y."/>
            <person name="Feng Y."/>
            <person name="Jiang X."/>
            <person name="Zhu D."/>
            <person name="Xiang H."/>
            <person name="Feng X."/>
            <person name="Li S."/>
            <person name="Wang J."/>
            <person name="Zhang G."/>
            <person name="Kronforst M.R."/>
            <person name="Wang W."/>
        </authorList>
    </citation>
    <scope>NUCLEOTIDE SEQUENCE [LARGE SCALE GENOMIC DNA]</scope>
    <source>
        <strain evidence="1">Ya'a_city_454_Px</strain>
        <tissue evidence="1">Whole body</tissue>
    </source>
</reference>
<dbReference type="Proteomes" id="UP000053268">
    <property type="component" value="Unassembled WGS sequence"/>
</dbReference>
<organism evidence="1 2">
    <name type="scientific">Papilio xuthus</name>
    <name type="common">Asian swallowtail butterfly</name>
    <dbReference type="NCBI Taxonomy" id="66420"/>
    <lineage>
        <taxon>Eukaryota</taxon>
        <taxon>Metazoa</taxon>
        <taxon>Ecdysozoa</taxon>
        <taxon>Arthropoda</taxon>
        <taxon>Hexapoda</taxon>
        <taxon>Insecta</taxon>
        <taxon>Pterygota</taxon>
        <taxon>Neoptera</taxon>
        <taxon>Endopterygota</taxon>
        <taxon>Lepidoptera</taxon>
        <taxon>Glossata</taxon>
        <taxon>Ditrysia</taxon>
        <taxon>Papilionoidea</taxon>
        <taxon>Papilionidae</taxon>
        <taxon>Papilioninae</taxon>
        <taxon>Papilio</taxon>
    </lineage>
</organism>
<keyword evidence="2" id="KW-1185">Reference proteome</keyword>
<dbReference type="EMBL" id="KQ459601">
    <property type="protein sequence ID" value="KPI93796.1"/>
    <property type="molecule type" value="Genomic_DNA"/>
</dbReference>